<dbReference type="AlphaFoldDB" id="A0A0E9R901"/>
<sequence length="37" mass="4361">MKPFPQPDDNHLISKRTNVHKQNRGLQSSIKIQMLLF</sequence>
<feature type="region of interest" description="Disordered" evidence="1">
    <location>
        <begin position="1"/>
        <end position="25"/>
    </location>
</feature>
<evidence type="ECO:0000256" key="1">
    <source>
        <dbReference type="SAM" id="MobiDB-lite"/>
    </source>
</evidence>
<reference evidence="2" key="1">
    <citation type="submission" date="2014-11" db="EMBL/GenBank/DDBJ databases">
        <authorList>
            <person name="Amaro Gonzalez C."/>
        </authorList>
    </citation>
    <scope>NUCLEOTIDE SEQUENCE</scope>
</reference>
<protein>
    <submittedName>
        <fullName evidence="2">Uncharacterized protein</fullName>
    </submittedName>
</protein>
<evidence type="ECO:0000313" key="2">
    <source>
        <dbReference type="EMBL" id="JAH25589.1"/>
    </source>
</evidence>
<reference evidence="2" key="2">
    <citation type="journal article" date="2015" name="Fish Shellfish Immunol.">
        <title>Early steps in the European eel (Anguilla anguilla)-Vibrio vulnificus interaction in the gills: Role of the RtxA13 toxin.</title>
        <authorList>
            <person name="Callol A."/>
            <person name="Pajuelo D."/>
            <person name="Ebbesson L."/>
            <person name="Teles M."/>
            <person name="MacKenzie S."/>
            <person name="Amaro C."/>
        </authorList>
    </citation>
    <scope>NUCLEOTIDE SEQUENCE</scope>
</reference>
<name>A0A0E9R901_ANGAN</name>
<proteinExistence type="predicted"/>
<organism evidence="2">
    <name type="scientific">Anguilla anguilla</name>
    <name type="common">European freshwater eel</name>
    <name type="synonym">Muraena anguilla</name>
    <dbReference type="NCBI Taxonomy" id="7936"/>
    <lineage>
        <taxon>Eukaryota</taxon>
        <taxon>Metazoa</taxon>
        <taxon>Chordata</taxon>
        <taxon>Craniata</taxon>
        <taxon>Vertebrata</taxon>
        <taxon>Euteleostomi</taxon>
        <taxon>Actinopterygii</taxon>
        <taxon>Neopterygii</taxon>
        <taxon>Teleostei</taxon>
        <taxon>Anguilliformes</taxon>
        <taxon>Anguillidae</taxon>
        <taxon>Anguilla</taxon>
    </lineage>
</organism>
<feature type="compositionally biased region" description="Basic residues" evidence="1">
    <location>
        <begin position="13"/>
        <end position="23"/>
    </location>
</feature>
<dbReference type="EMBL" id="GBXM01082988">
    <property type="protein sequence ID" value="JAH25589.1"/>
    <property type="molecule type" value="Transcribed_RNA"/>
</dbReference>
<accession>A0A0E9R901</accession>